<dbReference type="Proteomes" id="UP000245464">
    <property type="component" value="Chromosome 2"/>
</dbReference>
<comment type="caution">
    <text evidence="1">The sequence shown here is derived from an EMBL/GenBank/DDBJ whole genome shotgun (WGS) entry which is preliminary data.</text>
</comment>
<evidence type="ECO:0000313" key="2">
    <source>
        <dbReference type="Proteomes" id="UP000245464"/>
    </source>
</evidence>
<reference evidence="1 2" key="1">
    <citation type="journal article" date="2018" name="BMC Genomics">
        <title>Comparative genomics of the wheat fungal pathogen Pyrenophora tritici-repentis reveals chromosomal variations and genome plasticity.</title>
        <authorList>
            <person name="Moolhuijzen P."/>
            <person name="See P.T."/>
            <person name="Hane J.K."/>
            <person name="Shi G."/>
            <person name="Liu Z."/>
            <person name="Oliver R.P."/>
            <person name="Moffat C.S."/>
        </authorList>
    </citation>
    <scope>NUCLEOTIDE SEQUENCE [LARGE SCALE GENOMIC DNA]</scope>
    <source>
        <strain evidence="1">M4</strain>
    </source>
</reference>
<dbReference type="GeneID" id="90955613"/>
<name>A0A834S4F2_9PLEO</name>
<dbReference type="RefSeq" id="XP_065964488.1">
    <property type="nucleotide sequence ID" value="XM_066105861.1"/>
</dbReference>
<dbReference type="KEGG" id="ptrr:90955613"/>
<dbReference type="AlphaFoldDB" id="A0A834S4F2"/>
<proteinExistence type="predicted"/>
<gene>
    <name evidence="1" type="ORF">PtrM4_069490</name>
</gene>
<sequence>MPGLLNASGIAAVIYPAETAADLAKSNDLTTLILQAGLERYSQQILQH</sequence>
<accession>A0A834S4F2</accession>
<organism evidence="1 2">
    <name type="scientific">Pyrenophora tritici-repentis</name>
    <dbReference type="NCBI Taxonomy" id="45151"/>
    <lineage>
        <taxon>Eukaryota</taxon>
        <taxon>Fungi</taxon>
        <taxon>Dikarya</taxon>
        <taxon>Ascomycota</taxon>
        <taxon>Pezizomycotina</taxon>
        <taxon>Dothideomycetes</taxon>
        <taxon>Pleosporomycetidae</taxon>
        <taxon>Pleosporales</taxon>
        <taxon>Pleosporineae</taxon>
        <taxon>Pleosporaceae</taxon>
        <taxon>Pyrenophora</taxon>
    </lineage>
</organism>
<dbReference type="EMBL" id="NQIK02000002">
    <property type="protein sequence ID" value="KAF7575325.1"/>
    <property type="molecule type" value="Genomic_DNA"/>
</dbReference>
<evidence type="ECO:0000313" key="1">
    <source>
        <dbReference type="EMBL" id="KAF7575325.1"/>
    </source>
</evidence>
<protein>
    <submittedName>
        <fullName evidence="1">Uncharacterized protein</fullName>
    </submittedName>
</protein>